<sequence>MNKRHAAFTALLTLVMLAGCSDINQMLGKEEPIDYKSAVSQQAQPLSIPPDLTQAANDPRYKAPPGGTTTFSQYQAAGQQQALASAQPANSGVLPQRADMRVERDGNIRWLVVDMPPEQIFGKVVDFWTSNGFTIQTNNPTAGLIETDWAENRAKIPESWLRQALGMILEQAYDSGEREKFRTRLERVNGHTEIYINHQHMVEKNVGPRDSGNLQWQPGPEDPGLNAAMLARLMVFLGTSVDQAKTMVAKAEAVPAPAVTRDIQTDGARLRVQEPFDRAWRRVSVALDSGGFTVDDRDRSAGDFYVRYLDTDTGLQRDEPGFFSRLFGTARPSQAPQYRIHVVGQGDATQVTVQDPNGKPDNSPTAQRLLSVLADKMSATQ</sequence>
<dbReference type="Gene3D" id="3.30.310.170">
    <property type="entry name" value="Outer membrane protein assembly factor BamC"/>
    <property type="match status" value="1"/>
</dbReference>
<feature type="signal peptide" evidence="1">
    <location>
        <begin position="1"/>
        <end position="18"/>
    </location>
</feature>
<feature type="chain" id="PRO_5012913264" description="Outer membrane protein assembly factor BamC" evidence="1">
    <location>
        <begin position="19"/>
        <end position="381"/>
    </location>
</feature>
<dbReference type="InterPro" id="IPR042268">
    <property type="entry name" value="BamC_C"/>
</dbReference>
<dbReference type="RefSeq" id="WP_086058210.1">
    <property type="nucleotide sequence ID" value="NZ_CP021109.1"/>
</dbReference>
<evidence type="ECO:0000313" key="2">
    <source>
        <dbReference type="EMBL" id="ARP87470.1"/>
    </source>
</evidence>
<evidence type="ECO:0000256" key="1">
    <source>
        <dbReference type="SAM" id="SignalP"/>
    </source>
</evidence>
<evidence type="ECO:0000313" key="3">
    <source>
        <dbReference type="Proteomes" id="UP000194139"/>
    </source>
</evidence>
<dbReference type="AlphaFoldDB" id="A0A1W6Z2A8"/>
<dbReference type="PROSITE" id="PS51257">
    <property type="entry name" value="PROKAR_LIPOPROTEIN"/>
    <property type="match status" value="1"/>
</dbReference>
<protein>
    <recommendedName>
        <fullName evidence="4">Outer membrane protein assembly factor BamC</fullName>
    </recommendedName>
</protein>
<gene>
    <name evidence="2" type="ORF">CAL13_15605</name>
</gene>
<accession>A0A1W6Z2A8</accession>
<evidence type="ECO:0008006" key="4">
    <source>
        <dbReference type="Google" id="ProtNLM"/>
    </source>
</evidence>
<organism evidence="2 3">
    <name type="scientific">Bordetella genomosp. 9</name>
    <dbReference type="NCBI Taxonomy" id="1416803"/>
    <lineage>
        <taxon>Bacteria</taxon>
        <taxon>Pseudomonadati</taxon>
        <taxon>Pseudomonadota</taxon>
        <taxon>Betaproteobacteria</taxon>
        <taxon>Burkholderiales</taxon>
        <taxon>Alcaligenaceae</taxon>
        <taxon>Bordetella</taxon>
    </lineage>
</organism>
<proteinExistence type="predicted"/>
<dbReference type="InterPro" id="IPR010653">
    <property type="entry name" value="NlpB/DapX"/>
</dbReference>
<dbReference type="Pfam" id="PF06804">
    <property type="entry name" value="Lipoprotein_18"/>
    <property type="match status" value="1"/>
</dbReference>
<dbReference type="OrthoDB" id="5291099at2"/>
<reference evidence="2 3" key="1">
    <citation type="submission" date="2017-05" db="EMBL/GenBank/DDBJ databases">
        <title>Complete and WGS of Bordetella genogroups.</title>
        <authorList>
            <person name="Spilker T."/>
            <person name="LiPuma J."/>
        </authorList>
    </citation>
    <scope>NUCLEOTIDE SEQUENCE [LARGE SCALE GENOMIC DNA]</scope>
    <source>
        <strain evidence="2 3">AU17164</strain>
    </source>
</reference>
<keyword evidence="1" id="KW-0732">Signal</keyword>
<dbReference type="Proteomes" id="UP000194139">
    <property type="component" value="Chromosome"/>
</dbReference>
<name>A0A1W6Z2A8_9BORD</name>
<keyword evidence="3" id="KW-1185">Reference proteome</keyword>
<dbReference type="EMBL" id="CP021109">
    <property type="protein sequence ID" value="ARP87470.1"/>
    <property type="molecule type" value="Genomic_DNA"/>
</dbReference>